<feature type="compositionally biased region" description="Low complexity" evidence="1">
    <location>
        <begin position="281"/>
        <end position="298"/>
    </location>
</feature>
<proteinExistence type="predicted"/>
<dbReference type="EMBL" id="BMMP01000026">
    <property type="protein sequence ID" value="GGO57690.1"/>
    <property type="molecule type" value="Genomic_DNA"/>
</dbReference>
<dbReference type="InterPro" id="IPR003439">
    <property type="entry name" value="ABC_transporter-like_ATP-bd"/>
</dbReference>
<dbReference type="PANTHER" id="PTHR24220:SF685">
    <property type="entry name" value="ABC TRANSPORTER RELATED"/>
    <property type="match status" value="1"/>
</dbReference>
<feature type="region of interest" description="Disordered" evidence="1">
    <location>
        <begin position="1"/>
        <end position="32"/>
    </location>
</feature>
<comment type="caution">
    <text evidence="3">The sequence shown here is derived from an EMBL/GenBank/DDBJ whole genome shotgun (WGS) entry which is preliminary data.</text>
</comment>
<evidence type="ECO:0000313" key="4">
    <source>
        <dbReference type="Proteomes" id="UP000631535"/>
    </source>
</evidence>
<dbReference type="PANTHER" id="PTHR24220">
    <property type="entry name" value="IMPORT ATP-BINDING PROTEIN"/>
    <property type="match status" value="1"/>
</dbReference>
<sequence>MRAAESGEAEDMGDAPEEPRPGDGSGGRAGAEVRAEDLGLTGPRGEVFADICFAAPAGSLIALEGPSGSGRTCLLLALTGRMRTTSGHAVVGGHRLPGELAAVRRVSALGAVPGVTDLEPGLSVAEQLREQMLLRRRFDGSLRALFTPPARRAAASRARLDASLSAAGLDLDSLPKGPRTLVRDLERLESLRLSVAIALLGEPRLLAVDDVGLKLADDEAGQAWSLLRSVAEAGTTVLAACSQAPGDALTVCTGRAPAGASRNSSAGRGAGNEEGPAREPGTTTEGDAADALAEACRA</sequence>
<reference evidence="4" key="1">
    <citation type="journal article" date="2019" name="Int. J. Syst. Evol. Microbiol.">
        <title>The Global Catalogue of Microorganisms (GCM) 10K type strain sequencing project: providing services to taxonomists for standard genome sequencing and annotation.</title>
        <authorList>
            <consortium name="The Broad Institute Genomics Platform"/>
            <consortium name="The Broad Institute Genome Sequencing Center for Infectious Disease"/>
            <person name="Wu L."/>
            <person name="Ma J."/>
        </authorList>
    </citation>
    <scope>NUCLEOTIDE SEQUENCE [LARGE SCALE GENOMIC DNA]</scope>
    <source>
        <strain evidence="4">CGMCC 4.7178</strain>
    </source>
</reference>
<name>A0ABQ2MTA8_9ACTN</name>
<accession>A0ABQ2MTA8</accession>
<dbReference type="Gene3D" id="3.40.50.300">
    <property type="entry name" value="P-loop containing nucleotide triphosphate hydrolases"/>
    <property type="match status" value="1"/>
</dbReference>
<dbReference type="Pfam" id="PF00005">
    <property type="entry name" value="ABC_tran"/>
    <property type="match status" value="1"/>
</dbReference>
<organism evidence="3 4">
    <name type="scientific">Streptomyces daqingensis</name>
    <dbReference type="NCBI Taxonomy" id="1472640"/>
    <lineage>
        <taxon>Bacteria</taxon>
        <taxon>Bacillati</taxon>
        <taxon>Actinomycetota</taxon>
        <taxon>Actinomycetes</taxon>
        <taxon>Kitasatosporales</taxon>
        <taxon>Streptomycetaceae</taxon>
        <taxon>Streptomyces</taxon>
    </lineage>
</organism>
<feature type="domain" description="ABC transporter" evidence="2">
    <location>
        <begin position="33"/>
        <end position="293"/>
    </location>
</feature>
<protein>
    <recommendedName>
        <fullName evidence="2">ABC transporter domain-containing protein</fullName>
    </recommendedName>
</protein>
<dbReference type="Proteomes" id="UP000631535">
    <property type="component" value="Unassembled WGS sequence"/>
</dbReference>
<dbReference type="SUPFAM" id="SSF52540">
    <property type="entry name" value="P-loop containing nucleoside triphosphate hydrolases"/>
    <property type="match status" value="1"/>
</dbReference>
<dbReference type="InterPro" id="IPR015854">
    <property type="entry name" value="ABC_transpr_LolD-like"/>
</dbReference>
<evidence type="ECO:0000313" key="3">
    <source>
        <dbReference type="EMBL" id="GGO57690.1"/>
    </source>
</evidence>
<evidence type="ECO:0000259" key="2">
    <source>
        <dbReference type="PROSITE" id="PS50893"/>
    </source>
</evidence>
<dbReference type="PROSITE" id="PS50893">
    <property type="entry name" value="ABC_TRANSPORTER_2"/>
    <property type="match status" value="1"/>
</dbReference>
<dbReference type="InterPro" id="IPR027417">
    <property type="entry name" value="P-loop_NTPase"/>
</dbReference>
<evidence type="ECO:0000256" key="1">
    <source>
        <dbReference type="SAM" id="MobiDB-lite"/>
    </source>
</evidence>
<gene>
    <name evidence="3" type="ORF">GCM10012287_54140</name>
</gene>
<feature type="region of interest" description="Disordered" evidence="1">
    <location>
        <begin position="256"/>
        <end position="298"/>
    </location>
</feature>
<keyword evidence="4" id="KW-1185">Reference proteome</keyword>
<feature type="compositionally biased region" description="Acidic residues" evidence="1">
    <location>
        <begin position="7"/>
        <end position="16"/>
    </location>
</feature>